<dbReference type="PANTHER" id="PTHR12867:SF6">
    <property type="entry name" value="N-ACETYLGLUCOSAMINYLDIPHOSPHODOLICHOL N-ACETYLGLUCOSAMINYLTRANSFERASE"/>
    <property type="match status" value="1"/>
</dbReference>
<feature type="domain" description="Glycosyl transferase family 28 C-terminal" evidence="6">
    <location>
        <begin position="1"/>
        <end position="159"/>
    </location>
</feature>
<evidence type="ECO:0000313" key="7">
    <source>
        <dbReference type="EMBL" id="BDG67025.1"/>
    </source>
</evidence>
<dbReference type="Gene3D" id="3.40.50.2000">
    <property type="entry name" value="Glycogen Phosphorylase B"/>
    <property type="match status" value="1"/>
</dbReference>
<comment type="similarity">
    <text evidence="2">Belongs to the glycosyltransferase 28 family.</text>
</comment>
<keyword evidence="3" id="KW-0328">Glycosyltransferase</keyword>
<proteinExistence type="inferred from homology"/>
<evidence type="ECO:0000256" key="1">
    <source>
        <dbReference type="ARBA" id="ARBA00004240"/>
    </source>
</evidence>
<dbReference type="GeneID" id="83456585"/>
<evidence type="ECO:0000259" key="6">
    <source>
        <dbReference type="Pfam" id="PF04101"/>
    </source>
</evidence>
<name>A0ABM7XPP9_9ENTE</name>
<gene>
    <name evidence="7" type="ORF">ENLAB_05890</name>
</gene>
<evidence type="ECO:0000313" key="8">
    <source>
        <dbReference type="Proteomes" id="UP000831692"/>
    </source>
</evidence>
<comment type="subcellular location">
    <subcellularLocation>
        <location evidence="1">Endoplasmic reticulum</location>
    </subcellularLocation>
</comment>
<dbReference type="RefSeq" id="WP_244352513.1">
    <property type="nucleotide sequence ID" value="NZ_AP025635.1"/>
</dbReference>
<dbReference type="PANTHER" id="PTHR12867">
    <property type="entry name" value="GLYCOSYL TRANSFERASE-RELATED"/>
    <property type="match status" value="1"/>
</dbReference>
<dbReference type="InterPro" id="IPR007235">
    <property type="entry name" value="Glyco_trans_28_C"/>
</dbReference>
<dbReference type="Pfam" id="PF04101">
    <property type="entry name" value="Glyco_tran_28_C"/>
    <property type="match status" value="1"/>
</dbReference>
<dbReference type="NCBIfam" id="NF041548">
    <property type="entry name" value="PssE"/>
    <property type="match status" value="1"/>
</dbReference>
<dbReference type="InterPro" id="IPR039042">
    <property type="entry name" value="Alg13-like"/>
</dbReference>
<sequence>MIFVTVGTHEQQFDRVIKEIDTLVQNKTINDEVFVQIGYSTYIPTHCKWKEFLSYNEMQEKINTARIVITHGGPASFLSVLEKKKIPIVVPRRLCYGEHVNDHQLDFSLEIKNRGYNFILVEDIHDLGSKIVNYNEENRESFVSNNKNFNKKLEKLVKELLGE</sequence>
<dbReference type="EMBL" id="AP025635">
    <property type="protein sequence ID" value="BDG67025.1"/>
    <property type="molecule type" value="Genomic_DNA"/>
</dbReference>
<evidence type="ECO:0000256" key="3">
    <source>
        <dbReference type="ARBA" id="ARBA00022676"/>
    </source>
</evidence>
<evidence type="ECO:0000256" key="4">
    <source>
        <dbReference type="ARBA" id="ARBA00022679"/>
    </source>
</evidence>
<keyword evidence="4" id="KW-0808">Transferase</keyword>
<evidence type="ECO:0000256" key="2">
    <source>
        <dbReference type="ARBA" id="ARBA00006962"/>
    </source>
</evidence>
<accession>A0ABM7XPP9</accession>
<protein>
    <submittedName>
        <fullName evidence="7">Glycosyltransferase family 28</fullName>
    </submittedName>
</protein>
<dbReference type="InterPro" id="IPR048097">
    <property type="entry name" value="Cps14G-like"/>
</dbReference>
<dbReference type="Proteomes" id="UP000831692">
    <property type="component" value="Chromosome"/>
</dbReference>
<keyword evidence="5" id="KW-0256">Endoplasmic reticulum</keyword>
<keyword evidence="8" id="KW-1185">Reference proteome</keyword>
<reference evidence="7 8" key="1">
    <citation type="submission" date="2022-03" db="EMBL/GenBank/DDBJ databases">
        <title>Complete genome sequence of Enterococcus innesii DB-1.</title>
        <authorList>
            <person name="Fukuda D."/>
            <person name="Nolasco-Hipolito C."/>
        </authorList>
    </citation>
    <scope>NUCLEOTIDE SEQUENCE [LARGE SCALE GENOMIC DNA]</scope>
    <source>
        <strain evidence="7 8">DB-1</strain>
    </source>
</reference>
<evidence type="ECO:0000256" key="5">
    <source>
        <dbReference type="ARBA" id="ARBA00022824"/>
    </source>
</evidence>
<organism evidence="7 8">
    <name type="scientific">Enterococcus innesii</name>
    <dbReference type="NCBI Taxonomy" id="2839759"/>
    <lineage>
        <taxon>Bacteria</taxon>
        <taxon>Bacillati</taxon>
        <taxon>Bacillota</taxon>
        <taxon>Bacilli</taxon>
        <taxon>Lactobacillales</taxon>
        <taxon>Enterococcaceae</taxon>
        <taxon>Enterococcus</taxon>
    </lineage>
</organism>